<protein>
    <submittedName>
        <fullName evidence="1">Uncharacterized protein</fullName>
    </submittedName>
</protein>
<proteinExistence type="predicted"/>
<dbReference type="EnsemblPlants" id="AVESA.00010b.r2.4CG1273100.1">
    <property type="protein sequence ID" value="AVESA.00010b.r2.4CG1273100.1.CDS.1"/>
    <property type="gene ID" value="AVESA.00010b.r2.4CG1273100"/>
</dbReference>
<name>A0ACD5WRX6_AVESA</name>
<evidence type="ECO:0000313" key="1">
    <source>
        <dbReference type="EnsemblPlants" id="AVESA.00010b.r2.4CG1273100.1.CDS.1"/>
    </source>
</evidence>
<organism evidence="1 2">
    <name type="scientific">Avena sativa</name>
    <name type="common">Oat</name>
    <dbReference type="NCBI Taxonomy" id="4498"/>
    <lineage>
        <taxon>Eukaryota</taxon>
        <taxon>Viridiplantae</taxon>
        <taxon>Streptophyta</taxon>
        <taxon>Embryophyta</taxon>
        <taxon>Tracheophyta</taxon>
        <taxon>Spermatophyta</taxon>
        <taxon>Magnoliopsida</taxon>
        <taxon>Liliopsida</taxon>
        <taxon>Poales</taxon>
        <taxon>Poaceae</taxon>
        <taxon>BOP clade</taxon>
        <taxon>Pooideae</taxon>
        <taxon>Poodae</taxon>
        <taxon>Poeae</taxon>
        <taxon>Poeae Chloroplast Group 1 (Aveneae type)</taxon>
        <taxon>Aveninae</taxon>
        <taxon>Avena</taxon>
    </lineage>
</organism>
<keyword evidence="2" id="KW-1185">Reference proteome</keyword>
<sequence>MCTVHPTRRTARFARNPEPITLSSRRNTSSSSPSHAHHRPQPPAAPMEAVLRHPSLSRLKPPNPNAYKTHPISLTIPRRPRVPKRRLAVAALFQDQNPRTAEASKDEDEDEGYGEVERIVSSRTMKSAVFAEDGSATTVTATEYLVEWKDGHEPTWIPAEAIAADVVAEYETPWWEAAKKADAEALGALLADETLRRDPNAEDAQGRTAMHFAAGLGSEECLRALAEAGADVGHVERAGGGLTPLHIAAGYGRATGVRALLELGAEAEVPDGKGRTPLELVQEVLAATPKGVPAAFERRQALEAAAKELEKVVYEWGEVEKVVDGRGEGKWREYLVEWRDGGDREWVKAPWVAEDLVKDFEDGLEYGVVEAIADRRPAADGEWEYLVKWVDIEEATWEPAENVDAELVQEFDRQQSETGGAAPPEGTVAG</sequence>
<evidence type="ECO:0000313" key="2">
    <source>
        <dbReference type="Proteomes" id="UP001732700"/>
    </source>
</evidence>
<accession>A0ACD5WRX6</accession>
<reference evidence="1" key="2">
    <citation type="submission" date="2025-09" db="UniProtKB">
        <authorList>
            <consortium name="EnsemblPlants"/>
        </authorList>
    </citation>
    <scope>IDENTIFICATION</scope>
</reference>
<reference evidence="1" key="1">
    <citation type="submission" date="2021-05" db="EMBL/GenBank/DDBJ databases">
        <authorList>
            <person name="Scholz U."/>
            <person name="Mascher M."/>
            <person name="Fiebig A."/>
        </authorList>
    </citation>
    <scope>NUCLEOTIDE SEQUENCE [LARGE SCALE GENOMIC DNA]</scope>
</reference>
<dbReference type="Proteomes" id="UP001732700">
    <property type="component" value="Chromosome 4C"/>
</dbReference>